<dbReference type="STRING" id="736.B0184_06065"/>
<dbReference type="InterPro" id="IPR011324">
    <property type="entry name" value="Cytotoxic_necrot_fac-like_cat"/>
</dbReference>
<dbReference type="Pfam" id="PF02578">
    <property type="entry name" value="Cu-oxidase_4"/>
    <property type="match status" value="1"/>
</dbReference>
<comment type="similarity">
    <text evidence="2 10">Belongs to the purine nucleoside phosphorylase YfiH/LACC1 family.</text>
</comment>
<organism evidence="11 12">
    <name type="scientific">Haemophilus paraphrohaemolyticus</name>
    <dbReference type="NCBI Taxonomy" id="736"/>
    <lineage>
        <taxon>Bacteria</taxon>
        <taxon>Pseudomonadati</taxon>
        <taxon>Pseudomonadota</taxon>
        <taxon>Gammaproteobacteria</taxon>
        <taxon>Pasteurellales</taxon>
        <taxon>Pasteurellaceae</taxon>
        <taxon>Haemophilus</taxon>
    </lineage>
</organism>
<name>A0A369ZPI7_9PAST</name>
<dbReference type="InterPro" id="IPR038371">
    <property type="entry name" value="Cu_polyphenol_OxRdtase_sf"/>
</dbReference>
<comment type="catalytic activity">
    <reaction evidence="7">
        <text>adenosine + H2O + H(+) = inosine + NH4(+)</text>
        <dbReference type="Rhea" id="RHEA:24408"/>
        <dbReference type="ChEBI" id="CHEBI:15377"/>
        <dbReference type="ChEBI" id="CHEBI:15378"/>
        <dbReference type="ChEBI" id="CHEBI:16335"/>
        <dbReference type="ChEBI" id="CHEBI:17596"/>
        <dbReference type="ChEBI" id="CHEBI:28938"/>
        <dbReference type="EC" id="3.5.4.4"/>
    </reaction>
    <physiologicalReaction direction="left-to-right" evidence="7">
        <dbReference type="Rhea" id="RHEA:24409"/>
    </physiologicalReaction>
</comment>
<dbReference type="NCBIfam" id="TIGR00726">
    <property type="entry name" value="peptidoglycan editing factor PgeF"/>
    <property type="match status" value="1"/>
</dbReference>
<dbReference type="RefSeq" id="WP_111353723.1">
    <property type="nucleotide sequence ID" value="NZ_QEQF01000002.1"/>
</dbReference>
<evidence type="ECO:0000256" key="10">
    <source>
        <dbReference type="RuleBase" id="RU361274"/>
    </source>
</evidence>
<evidence type="ECO:0000313" key="11">
    <source>
        <dbReference type="EMBL" id="RDF11352.1"/>
    </source>
</evidence>
<dbReference type="PANTHER" id="PTHR30616">
    <property type="entry name" value="UNCHARACTERIZED PROTEIN YFIH"/>
    <property type="match status" value="1"/>
</dbReference>
<dbReference type="EMBL" id="QEQF01000002">
    <property type="protein sequence ID" value="RDF11352.1"/>
    <property type="molecule type" value="Genomic_DNA"/>
</dbReference>
<dbReference type="CDD" id="cd16833">
    <property type="entry name" value="YfiH"/>
    <property type="match status" value="1"/>
</dbReference>
<evidence type="ECO:0000256" key="4">
    <source>
        <dbReference type="ARBA" id="ARBA00022723"/>
    </source>
</evidence>
<evidence type="ECO:0000256" key="5">
    <source>
        <dbReference type="ARBA" id="ARBA00022801"/>
    </source>
</evidence>
<evidence type="ECO:0000256" key="2">
    <source>
        <dbReference type="ARBA" id="ARBA00007353"/>
    </source>
</evidence>
<gene>
    <name evidence="11" type="primary">pgeF</name>
    <name evidence="11" type="ORF">DPV92_03605</name>
</gene>
<comment type="catalytic activity">
    <reaction evidence="9">
        <text>S-methyl-5'-thioadenosine + phosphate = 5-(methylsulfanyl)-alpha-D-ribose 1-phosphate + adenine</text>
        <dbReference type="Rhea" id="RHEA:11852"/>
        <dbReference type="ChEBI" id="CHEBI:16708"/>
        <dbReference type="ChEBI" id="CHEBI:17509"/>
        <dbReference type="ChEBI" id="CHEBI:43474"/>
        <dbReference type="ChEBI" id="CHEBI:58533"/>
        <dbReference type="EC" id="2.4.2.28"/>
    </reaction>
    <physiologicalReaction direction="left-to-right" evidence="9">
        <dbReference type="Rhea" id="RHEA:11853"/>
    </physiologicalReaction>
</comment>
<proteinExistence type="inferred from homology"/>
<keyword evidence="12" id="KW-1185">Reference proteome</keyword>
<comment type="catalytic activity">
    <reaction evidence="1">
        <text>inosine + phosphate = alpha-D-ribose 1-phosphate + hypoxanthine</text>
        <dbReference type="Rhea" id="RHEA:27646"/>
        <dbReference type="ChEBI" id="CHEBI:17368"/>
        <dbReference type="ChEBI" id="CHEBI:17596"/>
        <dbReference type="ChEBI" id="CHEBI:43474"/>
        <dbReference type="ChEBI" id="CHEBI:57720"/>
        <dbReference type="EC" id="2.4.2.1"/>
    </reaction>
    <physiologicalReaction direction="left-to-right" evidence="1">
        <dbReference type="Rhea" id="RHEA:27647"/>
    </physiologicalReaction>
</comment>
<reference evidence="11 12" key="1">
    <citation type="submission" date="2018-05" db="EMBL/GenBank/DDBJ databases">
        <title>Draft Genome Sequences for a Diverse set of 7 Haemophilus Species.</title>
        <authorList>
            <person name="Nichols M."/>
            <person name="Topaz N."/>
            <person name="Wang X."/>
            <person name="Wang X."/>
            <person name="Boxrud D."/>
        </authorList>
    </citation>
    <scope>NUCLEOTIDE SEQUENCE [LARGE SCALE GENOMIC DNA]</scope>
    <source>
        <strain evidence="11 12">C2014016342</strain>
    </source>
</reference>
<evidence type="ECO:0000313" key="12">
    <source>
        <dbReference type="Proteomes" id="UP000253945"/>
    </source>
</evidence>
<dbReference type="GO" id="GO:0005507">
    <property type="term" value="F:copper ion binding"/>
    <property type="evidence" value="ECO:0007669"/>
    <property type="project" value="TreeGrafter"/>
</dbReference>
<comment type="catalytic activity">
    <reaction evidence="8">
        <text>adenosine + phosphate = alpha-D-ribose 1-phosphate + adenine</text>
        <dbReference type="Rhea" id="RHEA:27642"/>
        <dbReference type="ChEBI" id="CHEBI:16335"/>
        <dbReference type="ChEBI" id="CHEBI:16708"/>
        <dbReference type="ChEBI" id="CHEBI:43474"/>
        <dbReference type="ChEBI" id="CHEBI:57720"/>
        <dbReference type="EC" id="2.4.2.1"/>
    </reaction>
    <physiologicalReaction direction="left-to-right" evidence="8">
        <dbReference type="Rhea" id="RHEA:27643"/>
    </physiologicalReaction>
</comment>
<dbReference type="SUPFAM" id="SSF64438">
    <property type="entry name" value="CNF1/YfiH-like putative cysteine hydrolases"/>
    <property type="match status" value="1"/>
</dbReference>
<dbReference type="Gene3D" id="3.60.140.10">
    <property type="entry name" value="CNF1/YfiH-like putative cysteine hydrolases"/>
    <property type="match status" value="1"/>
</dbReference>
<evidence type="ECO:0000256" key="9">
    <source>
        <dbReference type="ARBA" id="ARBA00049893"/>
    </source>
</evidence>
<sequence>MNAIYPDWQAPKNIKALTTVRTGGVSLPPFDSFNLGDHVCDDPKAVQQNRSLLVDKFDLPHPPLFLTQTHSTKVIELPFTGSNVEADAVYTQQANQVCLVMTADCLPVLFFNKEGTEVAAAHAGWRGLCDGILEETVSKFKCPTSDIIAWLGPAIGPTAFQVGEEIIEQFCAFDSNAKLAFRPDLTTSGKFLGNLYQLATQRLNRLGITEISGGGHCTYTEQDKFFSYRRDKQTGRMASLIWIE</sequence>
<dbReference type="PANTHER" id="PTHR30616:SF2">
    <property type="entry name" value="PURINE NUCLEOSIDE PHOSPHORYLASE LACC1"/>
    <property type="match status" value="1"/>
</dbReference>
<keyword evidence="3" id="KW-0808">Transferase</keyword>
<evidence type="ECO:0000256" key="6">
    <source>
        <dbReference type="ARBA" id="ARBA00022833"/>
    </source>
</evidence>
<accession>A0A369ZPI7</accession>
<dbReference type="Proteomes" id="UP000253945">
    <property type="component" value="Unassembled WGS sequence"/>
</dbReference>
<evidence type="ECO:0000256" key="8">
    <source>
        <dbReference type="ARBA" id="ARBA00048968"/>
    </source>
</evidence>
<dbReference type="GO" id="GO:0017061">
    <property type="term" value="F:S-methyl-5-thioadenosine phosphorylase activity"/>
    <property type="evidence" value="ECO:0007669"/>
    <property type="project" value="UniProtKB-EC"/>
</dbReference>
<evidence type="ECO:0000256" key="1">
    <source>
        <dbReference type="ARBA" id="ARBA00000553"/>
    </source>
</evidence>
<keyword evidence="5" id="KW-0378">Hydrolase</keyword>
<evidence type="ECO:0000256" key="3">
    <source>
        <dbReference type="ARBA" id="ARBA00022679"/>
    </source>
</evidence>
<keyword evidence="4" id="KW-0479">Metal-binding</keyword>
<evidence type="ECO:0000256" key="7">
    <source>
        <dbReference type="ARBA" id="ARBA00047989"/>
    </source>
</evidence>
<dbReference type="AlphaFoldDB" id="A0A369ZPI7"/>
<comment type="caution">
    <text evidence="11">The sequence shown here is derived from an EMBL/GenBank/DDBJ whole genome shotgun (WGS) entry which is preliminary data.</text>
</comment>
<dbReference type="GO" id="GO:0016787">
    <property type="term" value="F:hydrolase activity"/>
    <property type="evidence" value="ECO:0007669"/>
    <property type="project" value="UniProtKB-KW"/>
</dbReference>
<protein>
    <recommendedName>
        <fullName evidence="10">Purine nucleoside phosphorylase</fullName>
    </recommendedName>
</protein>
<keyword evidence="6" id="KW-0862">Zinc</keyword>
<dbReference type="InterPro" id="IPR003730">
    <property type="entry name" value="Cu_polyphenol_OxRdtase"/>
</dbReference>